<feature type="compositionally biased region" description="Basic and acidic residues" evidence="3">
    <location>
        <begin position="20"/>
        <end position="38"/>
    </location>
</feature>
<feature type="compositionally biased region" description="Polar residues" evidence="3">
    <location>
        <begin position="39"/>
        <end position="53"/>
    </location>
</feature>
<feature type="region of interest" description="Disordered" evidence="3">
    <location>
        <begin position="1"/>
        <end position="258"/>
    </location>
</feature>
<feature type="compositionally biased region" description="Polar residues" evidence="3">
    <location>
        <begin position="108"/>
        <end position="119"/>
    </location>
</feature>
<dbReference type="InterPro" id="IPR025875">
    <property type="entry name" value="Leu-rich_rpt_4"/>
</dbReference>
<dbReference type="EMBL" id="SDRB02010791">
    <property type="protein sequence ID" value="THG04307.1"/>
    <property type="molecule type" value="Genomic_DNA"/>
</dbReference>
<dbReference type="PANTHER" id="PTHR31149">
    <property type="entry name" value="EXPRESSED PROTEIN"/>
    <property type="match status" value="1"/>
</dbReference>
<sequence>MEGLLVQSGEGPADETQNSELKKQSSAESERGTSKTEKLNATVTPKVSGPTGSTRKRMEMNKTLDLSTTSVAKSASAKSSSSRSSNSVSLTMRRNSTGGGGLLEKQPISVTKRQTSVNTVAGKKTSPLASETLRRSLPEVRRSSLPSVATKSLTRSSISETTKSVPSAPVTRTLRTLPTDVNKQDSGKKSSMKPSSSTSSSKRVPSSSLDSTASSTTRKVVLKTSSLSPRTPSVTNGSKGRSSTSSVDRSSGLSGRRKVGTLESRDSRFIMLPQVEIKAGDDVRLDLRGHRIRSLNSSGLNLSPNLEFVYLRDNLLSTLEGVEILKRVKVLDLSFNDFKGPGFEPLESCKALQQLYLAGNQITSLVSLPELPNLEFLSVAQNKLKSLSMASQPRLQVLAASKNRISTLKGFPHLPALEVGSAYLIVVLHYH</sequence>
<feature type="compositionally biased region" description="Low complexity" evidence="3">
    <location>
        <begin position="67"/>
        <end position="89"/>
    </location>
</feature>
<feature type="compositionally biased region" description="Low complexity" evidence="3">
    <location>
        <begin position="237"/>
        <end position="254"/>
    </location>
</feature>
<feature type="compositionally biased region" description="Low complexity" evidence="3">
    <location>
        <begin position="192"/>
        <end position="217"/>
    </location>
</feature>
<dbReference type="Proteomes" id="UP000306102">
    <property type="component" value="Unassembled WGS sequence"/>
</dbReference>
<reference evidence="4 5" key="1">
    <citation type="journal article" date="2018" name="Proc. Natl. Acad. Sci. U.S.A.">
        <title>Draft genome sequence of Camellia sinensis var. sinensis provides insights into the evolution of the tea genome and tea quality.</title>
        <authorList>
            <person name="Wei C."/>
            <person name="Yang H."/>
            <person name="Wang S."/>
            <person name="Zhao J."/>
            <person name="Liu C."/>
            <person name="Gao L."/>
            <person name="Xia E."/>
            <person name="Lu Y."/>
            <person name="Tai Y."/>
            <person name="She G."/>
            <person name="Sun J."/>
            <person name="Cao H."/>
            <person name="Tong W."/>
            <person name="Gao Q."/>
            <person name="Li Y."/>
            <person name="Deng W."/>
            <person name="Jiang X."/>
            <person name="Wang W."/>
            <person name="Chen Q."/>
            <person name="Zhang S."/>
            <person name="Li H."/>
            <person name="Wu J."/>
            <person name="Wang P."/>
            <person name="Li P."/>
            <person name="Shi C."/>
            <person name="Zheng F."/>
            <person name="Jian J."/>
            <person name="Huang B."/>
            <person name="Shan D."/>
            <person name="Shi M."/>
            <person name="Fang C."/>
            <person name="Yue Y."/>
            <person name="Li F."/>
            <person name="Li D."/>
            <person name="Wei S."/>
            <person name="Han B."/>
            <person name="Jiang C."/>
            <person name="Yin Y."/>
            <person name="Xia T."/>
            <person name="Zhang Z."/>
            <person name="Bennetzen J.L."/>
            <person name="Zhao S."/>
            <person name="Wan X."/>
        </authorList>
    </citation>
    <scope>NUCLEOTIDE SEQUENCE [LARGE SCALE GENOMIC DNA]</scope>
    <source>
        <strain evidence="5">cv. Shuchazao</strain>
        <tissue evidence="4">Leaf</tissue>
    </source>
</reference>
<feature type="compositionally biased region" description="Basic and acidic residues" evidence="3">
    <location>
        <begin position="132"/>
        <end position="142"/>
    </location>
</feature>
<organism evidence="4 5">
    <name type="scientific">Camellia sinensis var. sinensis</name>
    <name type="common">China tea</name>
    <dbReference type="NCBI Taxonomy" id="542762"/>
    <lineage>
        <taxon>Eukaryota</taxon>
        <taxon>Viridiplantae</taxon>
        <taxon>Streptophyta</taxon>
        <taxon>Embryophyta</taxon>
        <taxon>Tracheophyta</taxon>
        <taxon>Spermatophyta</taxon>
        <taxon>Magnoliopsida</taxon>
        <taxon>eudicotyledons</taxon>
        <taxon>Gunneridae</taxon>
        <taxon>Pentapetalae</taxon>
        <taxon>asterids</taxon>
        <taxon>Ericales</taxon>
        <taxon>Theaceae</taxon>
        <taxon>Camellia</taxon>
    </lineage>
</organism>
<dbReference type="GO" id="GO:0009506">
    <property type="term" value="C:plasmodesma"/>
    <property type="evidence" value="ECO:0007669"/>
    <property type="project" value="TreeGrafter"/>
</dbReference>
<dbReference type="SUPFAM" id="SSF52058">
    <property type="entry name" value="L domain-like"/>
    <property type="match status" value="1"/>
</dbReference>
<dbReference type="Gene3D" id="3.80.10.10">
    <property type="entry name" value="Ribonuclease Inhibitor"/>
    <property type="match status" value="1"/>
</dbReference>
<evidence type="ECO:0000256" key="1">
    <source>
        <dbReference type="ARBA" id="ARBA00022614"/>
    </source>
</evidence>
<evidence type="ECO:0000256" key="3">
    <source>
        <dbReference type="SAM" id="MobiDB-lite"/>
    </source>
</evidence>
<proteinExistence type="predicted"/>
<gene>
    <name evidence="4" type="ORF">TEA_014857</name>
</gene>
<feature type="compositionally biased region" description="Polar residues" evidence="3">
    <location>
        <begin position="144"/>
        <end position="165"/>
    </location>
</feature>
<dbReference type="GO" id="GO:0005886">
    <property type="term" value="C:plasma membrane"/>
    <property type="evidence" value="ECO:0007669"/>
    <property type="project" value="TreeGrafter"/>
</dbReference>
<evidence type="ECO:0000256" key="2">
    <source>
        <dbReference type="ARBA" id="ARBA00022737"/>
    </source>
</evidence>
<evidence type="ECO:0000313" key="4">
    <source>
        <dbReference type="EMBL" id="THG04307.1"/>
    </source>
</evidence>
<dbReference type="PROSITE" id="PS51450">
    <property type="entry name" value="LRR"/>
    <property type="match status" value="3"/>
</dbReference>
<keyword evidence="5" id="KW-1185">Reference proteome</keyword>
<name>A0A4V3WLD4_CAMSN</name>
<dbReference type="InterPro" id="IPR001611">
    <property type="entry name" value="Leu-rich_rpt"/>
</dbReference>
<dbReference type="STRING" id="542762.A0A4V3WLD4"/>
<evidence type="ECO:0000313" key="5">
    <source>
        <dbReference type="Proteomes" id="UP000306102"/>
    </source>
</evidence>
<feature type="compositionally biased region" description="Polar residues" evidence="3">
    <location>
        <begin position="223"/>
        <end position="236"/>
    </location>
</feature>
<comment type="caution">
    <text evidence="4">The sequence shown here is derived from an EMBL/GenBank/DDBJ whole genome shotgun (WGS) entry which is preliminary data.</text>
</comment>
<accession>A0A4V3WLD4</accession>
<dbReference type="InterPro" id="IPR032675">
    <property type="entry name" value="LRR_dom_sf"/>
</dbReference>
<protein>
    <submittedName>
        <fullName evidence="4">Uncharacterized protein</fullName>
    </submittedName>
</protein>
<dbReference type="AlphaFoldDB" id="A0A4V3WLD4"/>
<dbReference type="PANTHER" id="PTHR31149:SF11">
    <property type="entry name" value="187-KDA MICROTUBULE-ASSOCIATED PROTEIN AIR9"/>
    <property type="match status" value="1"/>
</dbReference>
<keyword evidence="1" id="KW-0433">Leucine-rich repeat</keyword>
<keyword evidence="2" id="KW-0677">Repeat</keyword>
<dbReference type="Pfam" id="PF12799">
    <property type="entry name" value="LRR_4"/>
    <property type="match status" value="1"/>
</dbReference>